<dbReference type="InterPro" id="IPR015915">
    <property type="entry name" value="Kelch-typ_b-propeller"/>
</dbReference>
<evidence type="ECO:0000313" key="3">
    <source>
        <dbReference type="Proteomes" id="UP000054166"/>
    </source>
</evidence>
<evidence type="ECO:0000313" key="2">
    <source>
        <dbReference type="EMBL" id="KIM85843.1"/>
    </source>
</evidence>
<reference evidence="3" key="2">
    <citation type="submission" date="2015-01" db="EMBL/GenBank/DDBJ databases">
        <title>Evolutionary Origins and Diversification of the Mycorrhizal Mutualists.</title>
        <authorList>
            <consortium name="DOE Joint Genome Institute"/>
            <consortium name="Mycorrhizal Genomics Consortium"/>
            <person name="Kohler A."/>
            <person name="Kuo A."/>
            <person name="Nagy L.G."/>
            <person name="Floudas D."/>
            <person name="Copeland A."/>
            <person name="Barry K.W."/>
            <person name="Cichocki N."/>
            <person name="Veneault-Fourrey C."/>
            <person name="LaButti K."/>
            <person name="Lindquist E.A."/>
            <person name="Lipzen A."/>
            <person name="Lundell T."/>
            <person name="Morin E."/>
            <person name="Murat C."/>
            <person name="Riley R."/>
            <person name="Ohm R."/>
            <person name="Sun H."/>
            <person name="Tunlid A."/>
            <person name="Henrissat B."/>
            <person name="Grigoriev I.V."/>
            <person name="Hibbett D.S."/>
            <person name="Martin F."/>
        </authorList>
    </citation>
    <scope>NUCLEOTIDE SEQUENCE [LARGE SCALE GENOMIC DNA]</scope>
    <source>
        <strain evidence="3">F 1598</strain>
    </source>
</reference>
<dbReference type="Gene3D" id="2.120.10.80">
    <property type="entry name" value="Kelch-type beta propeller"/>
    <property type="match status" value="1"/>
</dbReference>
<dbReference type="InterPro" id="IPR011043">
    <property type="entry name" value="Gal_Oxase/kelch_b-propeller"/>
</dbReference>
<keyword evidence="1" id="KW-0732">Signal</keyword>
<accession>A0A0C3BHP5</accession>
<organism evidence="2 3">
    <name type="scientific">Piloderma croceum (strain F 1598)</name>
    <dbReference type="NCBI Taxonomy" id="765440"/>
    <lineage>
        <taxon>Eukaryota</taxon>
        <taxon>Fungi</taxon>
        <taxon>Dikarya</taxon>
        <taxon>Basidiomycota</taxon>
        <taxon>Agaricomycotina</taxon>
        <taxon>Agaricomycetes</taxon>
        <taxon>Agaricomycetidae</taxon>
        <taxon>Atheliales</taxon>
        <taxon>Atheliaceae</taxon>
        <taxon>Piloderma</taxon>
    </lineage>
</organism>
<dbReference type="AlphaFoldDB" id="A0A0C3BHP5"/>
<reference evidence="2 3" key="1">
    <citation type="submission" date="2014-04" db="EMBL/GenBank/DDBJ databases">
        <authorList>
            <consortium name="DOE Joint Genome Institute"/>
            <person name="Kuo A."/>
            <person name="Tarkka M."/>
            <person name="Buscot F."/>
            <person name="Kohler A."/>
            <person name="Nagy L.G."/>
            <person name="Floudas D."/>
            <person name="Copeland A."/>
            <person name="Barry K.W."/>
            <person name="Cichocki N."/>
            <person name="Veneault-Fourrey C."/>
            <person name="LaButti K."/>
            <person name="Lindquist E.A."/>
            <person name="Lipzen A."/>
            <person name="Lundell T."/>
            <person name="Morin E."/>
            <person name="Murat C."/>
            <person name="Sun H."/>
            <person name="Tunlid A."/>
            <person name="Henrissat B."/>
            <person name="Grigoriev I.V."/>
            <person name="Hibbett D.S."/>
            <person name="Martin F."/>
            <person name="Nordberg H.P."/>
            <person name="Cantor M.N."/>
            <person name="Hua S.X."/>
        </authorList>
    </citation>
    <scope>NUCLEOTIDE SEQUENCE [LARGE SCALE GENOMIC DNA]</scope>
    <source>
        <strain evidence="2 3">F 1598</strain>
    </source>
</reference>
<dbReference type="SUPFAM" id="SSF50965">
    <property type="entry name" value="Galactose oxidase, central domain"/>
    <property type="match status" value="1"/>
</dbReference>
<gene>
    <name evidence="2" type="ORF">PILCRDRAFT_347501</name>
</gene>
<dbReference type="HOGENOM" id="CLU_059781_1_0_1"/>
<name>A0A0C3BHP5_PILCF</name>
<keyword evidence="3" id="KW-1185">Reference proteome</keyword>
<proteinExistence type="predicted"/>
<feature type="chain" id="PRO_5002172690" description="Glyoxal oxidase N-terminal domain-containing protein" evidence="1">
    <location>
        <begin position="22"/>
        <end position="247"/>
    </location>
</feature>
<dbReference type="STRING" id="765440.A0A0C3BHP5"/>
<evidence type="ECO:0008006" key="4">
    <source>
        <dbReference type="Google" id="ProtNLM"/>
    </source>
</evidence>
<dbReference type="OrthoDB" id="3356102at2759"/>
<sequence>MAHLLTLVALYFLSVSQTVLGSPCIAFDANWNLYALGLNGKDYNASTQDKWTGGNMATDFTAAGRPPFDGPNTTCYLSQFQNAIYVMNGDTQNPNSIYMYDATALTWSQQATTPGGIDVGSSTCILDHDTNVGYCLAAGEMWFLNLQSLKAAQSEPIAWTDVGPAPYGPNYNPVMALADNHIYFIDVPNVPAGSMDIFVIHYSFFQPQPQEYPLPSGTIPATHGKTASLFQPTSVCPFDHLFFSSCF</sequence>
<dbReference type="EMBL" id="KN832984">
    <property type="protein sequence ID" value="KIM85843.1"/>
    <property type="molecule type" value="Genomic_DNA"/>
</dbReference>
<dbReference type="Proteomes" id="UP000054166">
    <property type="component" value="Unassembled WGS sequence"/>
</dbReference>
<evidence type="ECO:0000256" key="1">
    <source>
        <dbReference type="SAM" id="SignalP"/>
    </source>
</evidence>
<feature type="signal peptide" evidence="1">
    <location>
        <begin position="1"/>
        <end position="21"/>
    </location>
</feature>
<dbReference type="InParanoid" id="A0A0C3BHP5"/>
<protein>
    <recommendedName>
        <fullName evidence="4">Glyoxal oxidase N-terminal domain-containing protein</fullName>
    </recommendedName>
</protein>